<reference evidence="2 3" key="1">
    <citation type="submission" date="2019-11" db="EMBL/GenBank/DDBJ databases">
        <title>Pedobacter petrophilus genome.</title>
        <authorList>
            <person name="Feldbauer M.J."/>
            <person name="Newman J.D."/>
        </authorList>
    </citation>
    <scope>NUCLEOTIDE SEQUENCE [LARGE SCALE GENOMIC DNA]</scope>
    <source>
        <strain evidence="2 3">LMG 29686</strain>
    </source>
</reference>
<keyword evidence="3" id="KW-1185">Reference proteome</keyword>
<protein>
    <submittedName>
        <fullName evidence="2">Uncharacterized protein</fullName>
    </submittedName>
</protein>
<dbReference type="Proteomes" id="UP000487757">
    <property type="component" value="Unassembled WGS sequence"/>
</dbReference>
<evidence type="ECO:0000313" key="3">
    <source>
        <dbReference type="Proteomes" id="UP000487757"/>
    </source>
</evidence>
<feature type="compositionally biased region" description="Basic and acidic residues" evidence="1">
    <location>
        <begin position="54"/>
        <end position="64"/>
    </location>
</feature>
<accession>A0A7K0G0Z2</accession>
<dbReference type="RefSeq" id="WP_154281231.1">
    <property type="nucleotide sequence ID" value="NZ_JBHUJQ010000001.1"/>
</dbReference>
<feature type="compositionally biased region" description="Basic residues" evidence="1">
    <location>
        <begin position="43"/>
        <end position="53"/>
    </location>
</feature>
<sequence length="71" mass="8704">MKILINKAIFEYLKSYKILERMNNLIDNINYSMQKGLKEIKTNKHRAKNHQKSKSHEQTEDNRNWKWNGWI</sequence>
<name>A0A7K0G0Z2_9SPHI</name>
<dbReference type="AlphaFoldDB" id="A0A7K0G0Z2"/>
<evidence type="ECO:0000313" key="2">
    <source>
        <dbReference type="EMBL" id="MRX77004.1"/>
    </source>
</evidence>
<feature type="region of interest" description="Disordered" evidence="1">
    <location>
        <begin position="43"/>
        <end position="71"/>
    </location>
</feature>
<gene>
    <name evidence="2" type="ORF">GJU39_13000</name>
</gene>
<proteinExistence type="predicted"/>
<organism evidence="2 3">
    <name type="scientific">Pedobacter petrophilus</name>
    <dbReference type="NCBI Taxonomy" id="1908241"/>
    <lineage>
        <taxon>Bacteria</taxon>
        <taxon>Pseudomonadati</taxon>
        <taxon>Bacteroidota</taxon>
        <taxon>Sphingobacteriia</taxon>
        <taxon>Sphingobacteriales</taxon>
        <taxon>Sphingobacteriaceae</taxon>
        <taxon>Pedobacter</taxon>
    </lineage>
</organism>
<comment type="caution">
    <text evidence="2">The sequence shown here is derived from an EMBL/GenBank/DDBJ whole genome shotgun (WGS) entry which is preliminary data.</text>
</comment>
<dbReference type="EMBL" id="WKKH01000019">
    <property type="protein sequence ID" value="MRX77004.1"/>
    <property type="molecule type" value="Genomic_DNA"/>
</dbReference>
<evidence type="ECO:0000256" key="1">
    <source>
        <dbReference type="SAM" id="MobiDB-lite"/>
    </source>
</evidence>